<organism evidence="2">
    <name type="scientific">Tetraodon nigroviridis</name>
    <name type="common">Spotted green pufferfish</name>
    <name type="synonym">Chelonodon nigroviridis</name>
    <dbReference type="NCBI Taxonomy" id="99883"/>
    <lineage>
        <taxon>Eukaryota</taxon>
        <taxon>Metazoa</taxon>
        <taxon>Chordata</taxon>
        <taxon>Craniata</taxon>
        <taxon>Vertebrata</taxon>
        <taxon>Euteleostomi</taxon>
        <taxon>Actinopterygii</taxon>
        <taxon>Neopterygii</taxon>
        <taxon>Teleostei</taxon>
        <taxon>Neoteleostei</taxon>
        <taxon>Acanthomorphata</taxon>
        <taxon>Eupercaria</taxon>
        <taxon>Tetraodontiformes</taxon>
        <taxon>Tetradontoidea</taxon>
        <taxon>Tetraodontidae</taxon>
        <taxon>Tetraodon</taxon>
    </lineage>
</organism>
<feature type="compositionally biased region" description="Low complexity" evidence="1">
    <location>
        <begin position="140"/>
        <end position="150"/>
    </location>
</feature>
<dbReference type="KEGG" id="tng:GSTEN00033802G001"/>
<dbReference type="EMBL" id="CAAE01015042">
    <property type="protein sequence ID" value="CAG11736.1"/>
    <property type="molecule type" value="Genomic_DNA"/>
</dbReference>
<comment type="caution">
    <text evidence="2">The sequence shown here is derived from an EMBL/GenBank/DDBJ whole genome shotgun (WGS) entry which is preliminary data.</text>
</comment>
<evidence type="ECO:0000256" key="1">
    <source>
        <dbReference type="SAM" id="MobiDB-lite"/>
    </source>
</evidence>
<gene>
    <name evidence="2" type="ORF">GSTENG00033802001</name>
</gene>
<reference evidence="2" key="2">
    <citation type="submission" date="2004-02" db="EMBL/GenBank/DDBJ databases">
        <authorList>
            <consortium name="Genoscope"/>
            <consortium name="Whitehead Institute Centre for Genome Research"/>
        </authorList>
    </citation>
    <scope>NUCLEOTIDE SEQUENCE</scope>
</reference>
<dbReference type="AlphaFoldDB" id="Q4RIP6"/>
<feature type="compositionally biased region" description="Low complexity" evidence="1">
    <location>
        <begin position="84"/>
        <end position="102"/>
    </location>
</feature>
<feature type="region of interest" description="Disordered" evidence="1">
    <location>
        <begin position="131"/>
        <end position="150"/>
    </location>
</feature>
<feature type="region of interest" description="Disordered" evidence="1">
    <location>
        <begin position="52"/>
        <end position="117"/>
    </location>
</feature>
<sequence>METIWLYQFRLIVIGDSTVGKSCLIRSSRRAASPRRPTPPWGWTFSPAWWRSSRASGSSCRSGTRRARRGSGPSREPTTGTRWAASCSSTSPTAAPSRTSTTGWRRPRATSSPTTSSSCWWATSVTWRPCARSPGRRPRGWPGPSGCATWRPRRWTPSTWRRPLWT</sequence>
<name>Q4RIP6_TETNG</name>
<reference evidence="2" key="1">
    <citation type="journal article" date="2004" name="Nature">
        <title>Genome duplication in the teleost fish Tetraodon nigroviridis reveals the early vertebrate proto-karyotype.</title>
        <authorList>
            <person name="Jaillon O."/>
            <person name="Aury J.-M."/>
            <person name="Brunet F."/>
            <person name="Petit J.-L."/>
            <person name="Stange-Thomann N."/>
            <person name="Mauceli E."/>
            <person name="Bouneau L."/>
            <person name="Fischer C."/>
            <person name="Ozouf-Costaz C."/>
            <person name="Bernot A."/>
            <person name="Nicaud S."/>
            <person name="Jaffe D."/>
            <person name="Fisher S."/>
            <person name="Lutfalla G."/>
            <person name="Dossat C."/>
            <person name="Segurens B."/>
            <person name="Dasilva C."/>
            <person name="Salanoubat M."/>
            <person name="Levy M."/>
            <person name="Boudet N."/>
            <person name="Castellano S."/>
            <person name="Anthouard V."/>
            <person name="Jubin C."/>
            <person name="Castelli V."/>
            <person name="Katinka M."/>
            <person name="Vacherie B."/>
            <person name="Biemont C."/>
            <person name="Skalli Z."/>
            <person name="Cattolico L."/>
            <person name="Poulain J."/>
            <person name="De Berardinis V."/>
            <person name="Cruaud C."/>
            <person name="Duprat S."/>
            <person name="Brottier P."/>
            <person name="Coutanceau J.-P."/>
            <person name="Gouzy J."/>
            <person name="Parra G."/>
            <person name="Lardier G."/>
            <person name="Chapple C."/>
            <person name="McKernan K.J."/>
            <person name="McEwan P."/>
            <person name="Bosak S."/>
            <person name="Kellis M."/>
            <person name="Volff J.-N."/>
            <person name="Guigo R."/>
            <person name="Zody M.C."/>
            <person name="Mesirov J."/>
            <person name="Lindblad-Toh K."/>
            <person name="Birren B."/>
            <person name="Nusbaum C."/>
            <person name="Kahn D."/>
            <person name="Robinson-Rechavi M."/>
            <person name="Laudet V."/>
            <person name="Schachter V."/>
            <person name="Quetier F."/>
            <person name="Saurin W."/>
            <person name="Scarpelli C."/>
            <person name="Wincker P."/>
            <person name="Lander E.S."/>
            <person name="Weissenbach J."/>
            <person name="Roest Crollius H."/>
        </authorList>
    </citation>
    <scope>NUCLEOTIDE SEQUENCE [LARGE SCALE GENOMIC DNA]</scope>
</reference>
<protein>
    <submittedName>
        <fullName evidence="2">(spotted green pufferfish) hypothetical protein</fullName>
    </submittedName>
</protein>
<feature type="compositionally biased region" description="Low complexity" evidence="1">
    <location>
        <begin position="52"/>
        <end position="62"/>
    </location>
</feature>
<evidence type="ECO:0000313" key="2">
    <source>
        <dbReference type="EMBL" id="CAG11736.1"/>
    </source>
</evidence>
<proteinExistence type="predicted"/>
<accession>Q4RIP6</accession>